<dbReference type="SUPFAM" id="SSF50800">
    <property type="entry name" value="PK beta-barrel domain-like"/>
    <property type="match status" value="1"/>
</dbReference>
<dbReference type="KEGG" id="afx:JZ786_08785"/>
<organism evidence="3 4">
    <name type="scientific">Alicyclobacillus mengziensis</name>
    <dbReference type="NCBI Taxonomy" id="2931921"/>
    <lineage>
        <taxon>Bacteria</taxon>
        <taxon>Bacillati</taxon>
        <taxon>Bacillota</taxon>
        <taxon>Bacilli</taxon>
        <taxon>Bacillales</taxon>
        <taxon>Alicyclobacillaceae</taxon>
        <taxon>Alicyclobacillus</taxon>
    </lineage>
</organism>
<name>A0A9X7Z7Y8_9BACL</name>
<dbReference type="RefSeq" id="WP_206658321.1">
    <property type="nucleotide sequence ID" value="NZ_CP071182.1"/>
</dbReference>
<feature type="compositionally biased region" description="Gly residues" evidence="1">
    <location>
        <begin position="13"/>
        <end position="25"/>
    </location>
</feature>
<protein>
    <submittedName>
        <fullName evidence="3">MOSC domain-containing protein</fullName>
    </submittedName>
</protein>
<dbReference type="InterPro" id="IPR052353">
    <property type="entry name" value="Benzoxazolinone_Detox_Enz"/>
</dbReference>
<evidence type="ECO:0000313" key="3">
    <source>
        <dbReference type="EMBL" id="QSO49007.1"/>
    </source>
</evidence>
<accession>A0A9X7Z7Y8</accession>
<dbReference type="InterPro" id="IPR005302">
    <property type="entry name" value="MoCF_Sase_C"/>
</dbReference>
<dbReference type="Gene3D" id="2.40.33.20">
    <property type="entry name" value="PK beta-barrel domain-like"/>
    <property type="match status" value="1"/>
</dbReference>
<reference evidence="3 4" key="1">
    <citation type="submission" date="2021-02" db="EMBL/GenBank/DDBJ databases">
        <title>Alicyclobacillus curvatus sp. nov. and Alicyclobacillus mengziensis sp. nov., two acidophilic bacteria isolated from acid mine drainage.</title>
        <authorList>
            <person name="Huang Y."/>
        </authorList>
    </citation>
    <scope>NUCLEOTIDE SEQUENCE [LARGE SCALE GENOMIC DNA]</scope>
    <source>
        <strain evidence="3 4">S30H14</strain>
    </source>
</reference>
<dbReference type="AlphaFoldDB" id="A0A9X7Z7Y8"/>
<dbReference type="GO" id="GO:0030170">
    <property type="term" value="F:pyridoxal phosphate binding"/>
    <property type="evidence" value="ECO:0007669"/>
    <property type="project" value="InterPro"/>
</dbReference>
<feature type="region of interest" description="Disordered" evidence="1">
    <location>
        <begin position="1"/>
        <end position="25"/>
    </location>
</feature>
<sequence>MTDSGHFEAGAFGDEGTGRGDVGASGFGNGISDSRVVSHGAASDGGFAAATVPALRGRLVSIQIGLPGQKVFEHPSDGREAAYVSAIDKSTVLGPVLVGETNLAGDGQADLKNHGGPYRAILAYSALHYPQWKQVCGLSFAYGAFGENFTVSGLTEENMCIGDILKVGEVILQVSQPRSPCWKLGRKHRLPELPADVERLGWTGWYLRVLQTGTVEAGMEIQLMERLYPKWTIRETHRIRKERLVMRDEAIALAACPELSPDWRDIFARV</sequence>
<proteinExistence type="predicted"/>
<dbReference type="Proteomes" id="UP000663505">
    <property type="component" value="Chromosome"/>
</dbReference>
<evidence type="ECO:0000313" key="4">
    <source>
        <dbReference type="Proteomes" id="UP000663505"/>
    </source>
</evidence>
<dbReference type="PROSITE" id="PS51340">
    <property type="entry name" value="MOSC"/>
    <property type="match status" value="1"/>
</dbReference>
<dbReference type="GO" id="GO:0030151">
    <property type="term" value="F:molybdenum ion binding"/>
    <property type="evidence" value="ECO:0007669"/>
    <property type="project" value="InterPro"/>
</dbReference>
<dbReference type="PANTHER" id="PTHR30212">
    <property type="entry name" value="PROTEIN YIIM"/>
    <property type="match status" value="1"/>
</dbReference>
<gene>
    <name evidence="3" type="ORF">JZ786_08785</name>
</gene>
<feature type="domain" description="MOSC" evidence="2">
    <location>
        <begin position="90"/>
        <end position="224"/>
    </location>
</feature>
<evidence type="ECO:0000256" key="1">
    <source>
        <dbReference type="SAM" id="MobiDB-lite"/>
    </source>
</evidence>
<dbReference type="Pfam" id="PF03473">
    <property type="entry name" value="MOSC"/>
    <property type="match status" value="1"/>
</dbReference>
<dbReference type="PANTHER" id="PTHR30212:SF2">
    <property type="entry name" value="PROTEIN YIIM"/>
    <property type="match status" value="1"/>
</dbReference>
<dbReference type="InterPro" id="IPR011037">
    <property type="entry name" value="Pyrv_Knase-like_insert_dom_sf"/>
</dbReference>
<dbReference type="EMBL" id="CP071182">
    <property type="protein sequence ID" value="QSO49007.1"/>
    <property type="molecule type" value="Genomic_DNA"/>
</dbReference>
<evidence type="ECO:0000259" key="2">
    <source>
        <dbReference type="PROSITE" id="PS51340"/>
    </source>
</evidence>
<dbReference type="GO" id="GO:0003824">
    <property type="term" value="F:catalytic activity"/>
    <property type="evidence" value="ECO:0007669"/>
    <property type="project" value="InterPro"/>
</dbReference>
<keyword evidence="4" id="KW-1185">Reference proteome</keyword>